<dbReference type="InParanoid" id="A0A316VCL9"/>
<evidence type="ECO:0000256" key="5">
    <source>
        <dbReference type="ARBA" id="ARBA00022729"/>
    </source>
</evidence>
<dbReference type="Proteomes" id="UP000245771">
    <property type="component" value="Unassembled WGS sequence"/>
</dbReference>
<keyword evidence="3" id="KW-0119">Carbohydrate metabolism</keyword>
<name>A0A316VCL9_9BASI</name>
<proteinExistence type="inferred from homology"/>
<keyword evidence="8" id="KW-1015">Disulfide bond</keyword>
<feature type="signal peptide" evidence="10">
    <location>
        <begin position="1"/>
        <end position="27"/>
    </location>
</feature>
<dbReference type="PANTHER" id="PTHR33938">
    <property type="entry name" value="FERULOYL ESTERASE B-RELATED"/>
    <property type="match status" value="1"/>
</dbReference>
<dbReference type="GO" id="GO:0045493">
    <property type="term" value="P:xylan catabolic process"/>
    <property type="evidence" value="ECO:0007669"/>
    <property type="project" value="UniProtKB-KW"/>
</dbReference>
<evidence type="ECO:0000256" key="9">
    <source>
        <dbReference type="ARBA" id="ARBA00034075"/>
    </source>
</evidence>
<evidence type="ECO:0000256" key="7">
    <source>
        <dbReference type="ARBA" id="ARBA00022837"/>
    </source>
</evidence>
<dbReference type="Pfam" id="PF07519">
    <property type="entry name" value="Tannase"/>
    <property type="match status" value="1"/>
</dbReference>
<keyword evidence="5 10" id="KW-0732">Signal</keyword>
<gene>
    <name evidence="11" type="ORF">FA14DRAFT_120762</name>
</gene>
<dbReference type="InterPro" id="IPR011118">
    <property type="entry name" value="Tannase/feruloyl_esterase"/>
</dbReference>
<keyword evidence="6 10" id="KW-0378">Hydrolase</keyword>
<evidence type="ECO:0000256" key="4">
    <source>
        <dbReference type="ARBA" id="ARBA00022723"/>
    </source>
</evidence>
<keyword evidence="4" id="KW-0479">Metal-binding</keyword>
<evidence type="ECO:0000313" key="12">
    <source>
        <dbReference type="Proteomes" id="UP000245771"/>
    </source>
</evidence>
<keyword evidence="2" id="KW-0719">Serine esterase</keyword>
<dbReference type="SUPFAM" id="SSF53474">
    <property type="entry name" value="alpha/beta-Hydrolases"/>
    <property type="match status" value="1"/>
</dbReference>
<evidence type="ECO:0000256" key="2">
    <source>
        <dbReference type="ARBA" id="ARBA00022487"/>
    </source>
</evidence>
<comment type="similarity">
    <text evidence="1 10">Belongs to the tannase family.</text>
</comment>
<dbReference type="AlphaFoldDB" id="A0A316VCL9"/>
<feature type="chain" id="PRO_5016189643" description="Carboxylic ester hydrolase" evidence="10">
    <location>
        <begin position="28"/>
        <end position="565"/>
    </location>
</feature>
<sequence length="565" mass="62523">MVNLRYDHYCWIILSLILSLLLASVEGNQHPQTGHAVVESKKKCASLAETFKLPNTKILLAEYVENGTTINLQNLDPTCGSPNITVNSNICRVSWNTTTGYKSGFRFEAFLPIDWSGRFVTLGNGGTGGCILYGDLDSTAKQGFAAVDTNNGHDGDHALPFFHNKGVQQDYAYRAVRMSARQGKHLVRAFYGKSARKSYYVGCSTGGRQGFKEAQDAQIHFDGILAGSPAIDFNHLNSWGASFLPITGSNTSAGFITFDQWTGIIHDDVLRKCDGLDGYKDGIIEDTLKCHYTADDLLCPSGSANRTDCLTEDQVKIVNRVYSPMRSIKGEYLYPRIQPGAEGFEAVIVYLTGTIFGYSDWQKYVVFKDPNWNASAFDPANYTKAQELNPFGIQTFNGDLSAFRKNGGKILHYHGNEDGIISAEISPRYYDLVSKTMKLAPHSIDQFYRFFRVSGMGHCGNGQGAHFIGNSQANLGPTNEPEDSVLWALVRWVEKGIAPDYITGTAYVNGSRDTGIVDYQRKHCRYPFSNVYQGKGDPKDPNSWKCIYPQGYGYGHGHPTKSLLS</sequence>
<keyword evidence="12" id="KW-1185">Reference proteome</keyword>
<comment type="catalytic activity">
    <reaction evidence="9">
        <text>feruloyl-polysaccharide + H2O = ferulate + polysaccharide.</text>
        <dbReference type="EC" id="3.1.1.73"/>
    </reaction>
</comment>
<dbReference type="GeneID" id="37018207"/>
<evidence type="ECO:0000313" key="11">
    <source>
        <dbReference type="EMBL" id="PWN35302.1"/>
    </source>
</evidence>
<dbReference type="OrthoDB" id="3039123at2759"/>
<dbReference type="RefSeq" id="XP_025355604.1">
    <property type="nucleotide sequence ID" value="XM_025496426.1"/>
</dbReference>
<organism evidence="11 12">
    <name type="scientific">Meira miltonrushii</name>
    <dbReference type="NCBI Taxonomy" id="1280837"/>
    <lineage>
        <taxon>Eukaryota</taxon>
        <taxon>Fungi</taxon>
        <taxon>Dikarya</taxon>
        <taxon>Basidiomycota</taxon>
        <taxon>Ustilaginomycotina</taxon>
        <taxon>Exobasidiomycetes</taxon>
        <taxon>Exobasidiales</taxon>
        <taxon>Brachybasidiaceae</taxon>
        <taxon>Meira</taxon>
    </lineage>
</organism>
<evidence type="ECO:0000256" key="8">
    <source>
        <dbReference type="ARBA" id="ARBA00023157"/>
    </source>
</evidence>
<dbReference type="PANTHER" id="PTHR33938:SF15">
    <property type="entry name" value="FERULOYL ESTERASE B-RELATED"/>
    <property type="match status" value="1"/>
</dbReference>
<keyword evidence="7" id="KW-0106">Calcium</keyword>
<keyword evidence="3" id="KW-0624">Polysaccharide degradation</keyword>
<dbReference type="GO" id="GO:0030600">
    <property type="term" value="F:feruloyl esterase activity"/>
    <property type="evidence" value="ECO:0007669"/>
    <property type="project" value="UniProtKB-EC"/>
</dbReference>
<dbReference type="InterPro" id="IPR029058">
    <property type="entry name" value="AB_hydrolase_fold"/>
</dbReference>
<evidence type="ECO:0000256" key="3">
    <source>
        <dbReference type="ARBA" id="ARBA00022651"/>
    </source>
</evidence>
<keyword evidence="3" id="KW-0858">Xylan degradation</keyword>
<accession>A0A316VCL9</accession>
<evidence type="ECO:0000256" key="10">
    <source>
        <dbReference type="RuleBase" id="RU361238"/>
    </source>
</evidence>
<dbReference type="EMBL" id="KZ819603">
    <property type="protein sequence ID" value="PWN35302.1"/>
    <property type="molecule type" value="Genomic_DNA"/>
</dbReference>
<evidence type="ECO:0000256" key="6">
    <source>
        <dbReference type="ARBA" id="ARBA00022801"/>
    </source>
</evidence>
<dbReference type="GO" id="GO:0046872">
    <property type="term" value="F:metal ion binding"/>
    <property type="evidence" value="ECO:0007669"/>
    <property type="project" value="UniProtKB-KW"/>
</dbReference>
<reference evidence="11 12" key="1">
    <citation type="journal article" date="2018" name="Mol. Biol. Evol.">
        <title>Broad Genomic Sampling Reveals a Smut Pathogenic Ancestry of the Fungal Clade Ustilaginomycotina.</title>
        <authorList>
            <person name="Kijpornyongpan T."/>
            <person name="Mondo S.J."/>
            <person name="Barry K."/>
            <person name="Sandor L."/>
            <person name="Lee J."/>
            <person name="Lipzen A."/>
            <person name="Pangilinan J."/>
            <person name="LaButti K."/>
            <person name="Hainaut M."/>
            <person name="Henrissat B."/>
            <person name="Grigoriev I.V."/>
            <person name="Spatafora J.W."/>
            <person name="Aime M.C."/>
        </authorList>
    </citation>
    <scope>NUCLEOTIDE SEQUENCE [LARGE SCALE GENOMIC DNA]</scope>
    <source>
        <strain evidence="11 12">MCA 3882</strain>
    </source>
</reference>
<protein>
    <recommendedName>
        <fullName evidence="10">Carboxylic ester hydrolase</fullName>
        <ecNumber evidence="10">3.1.1.-</ecNumber>
    </recommendedName>
</protein>
<evidence type="ECO:0000256" key="1">
    <source>
        <dbReference type="ARBA" id="ARBA00006249"/>
    </source>
</evidence>
<dbReference type="STRING" id="1280837.A0A316VCL9"/>
<dbReference type="EC" id="3.1.1.-" evidence="10"/>